<dbReference type="NCBIfam" id="TIGR00229">
    <property type="entry name" value="sensory_box"/>
    <property type="match status" value="1"/>
</dbReference>
<name>A0ABY5E6C9_9BACT</name>
<keyword evidence="1" id="KW-1133">Transmembrane helix</keyword>
<dbReference type="CDD" id="cd00130">
    <property type="entry name" value="PAS"/>
    <property type="match status" value="1"/>
</dbReference>
<dbReference type="InterPro" id="IPR035965">
    <property type="entry name" value="PAS-like_dom_sf"/>
</dbReference>
<evidence type="ECO:0000256" key="1">
    <source>
        <dbReference type="SAM" id="Phobius"/>
    </source>
</evidence>
<keyword evidence="1" id="KW-0472">Membrane</keyword>
<dbReference type="InterPro" id="IPR000014">
    <property type="entry name" value="PAS"/>
</dbReference>
<reference evidence="3" key="1">
    <citation type="submission" date="2022-07" db="EMBL/GenBank/DDBJ databases">
        <title>Arcobacter roscoffensis sp. nov., a marine bacterium isolated from coastal seawater collected from Roscoff, France.</title>
        <authorList>
            <person name="Pascual J."/>
            <person name="Lepeaux C."/>
            <person name="Methner A."/>
            <person name="Overmann J."/>
        </authorList>
    </citation>
    <scope>NUCLEOTIDE SEQUENCE</scope>
    <source>
        <strain evidence="3">ARW1-2F2</strain>
    </source>
</reference>
<evidence type="ECO:0000313" key="3">
    <source>
        <dbReference type="EMBL" id="UTJ07059.1"/>
    </source>
</evidence>
<protein>
    <submittedName>
        <fullName evidence="3">PAS domain S-box protein</fullName>
    </submittedName>
</protein>
<keyword evidence="1" id="KW-0812">Transmembrane</keyword>
<sequence length="701" mass="82142">MINKNLLFRLLIGFIAISILTIIVIENKKEESLNNTLLLEKEKLKNSYKNTLDIFYEKANLIFYNNLYDKQINTLFINAQKEKLYEYLKDDFFFLKSKGLKQLSFYTKDNKKLLSMNKFLSSSFLLNKEEVKKEHIKIKVLDEDSVLSFTKPIFDKDLKFMGTIQLEFSLNSLIKNIMQNIEFNSFFLLENKSVNSKIYKTFILNKNFVIRNDNFTKKRFEEDILLNIKNHSTDDIKIQMKNNRAFSFLYKNKGVLNPVFFIPIIKESNRNIYLFSYLNKKESLYNQIEINYNLFLLFVIFLYVLLVLFLYKFLSANKSKNSLEKKHKDFLDAIDKYVVMVETDTKGIITNVTQAFCEICGYTKEELISKNINVLRHPDVSPKFFEALWKQLKENHKWEGEIKNLNKFANSYWVKGTITAKYNSNNEVIGYMSIRVNTTDSKQLKKINSLLKEDLSNRLNEIKMKDKNLLDSTKVALMSKVLDAVAHQWKTPISNISINLSSLKAKVSASRIKKDEIFTLSENIEQELKSLSLSLNEFKSYFIKTSDNDKYDINEVIKEAVSSVKNDINTLNATVSLNSKENILCYGVHNEFKHIIVNIIKNSLKEIASEKIKNPTIDISVIKDKDEILIKYCDNLEKKNRAIKNIFEEENSQNIKEEDMLIYITKLLIEKAGAKVWFEQNNEGLSLYIKLVSKDRRKMIR</sequence>
<evidence type="ECO:0000313" key="4">
    <source>
        <dbReference type="Proteomes" id="UP001060012"/>
    </source>
</evidence>
<dbReference type="RefSeq" id="WP_254577238.1">
    <property type="nucleotide sequence ID" value="NZ_CP100595.1"/>
</dbReference>
<dbReference type="Pfam" id="PF08447">
    <property type="entry name" value="PAS_3"/>
    <property type="match status" value="1"/>
</dbReference>
<evidence type="ECO:0000259" key="2">
    <source>
        <dbReference type="PROSITE" id="PS50112"/>
    </source>
</evidence>
<dbReference type="SMART" id="SM00091">
    <property type="entry name" value="PAS"/>
    <property type="match status" value="1"/>
</dbReference>
<dbReference type="SUPFAM" id="SSF55785">
    <property type="entry name" value="PYP-like sensor domain (PAS domain)"/>
    <property type="match status" value="1"/>
</dbReference>
<dbReference type="SUPFAM" id="SSF55874">
    <property type="entry name" value="ATPase domain of HSP90 chaperone/DNA topoisomerase II/histidine kinase"/>
    <property type="match status" value="1"/>
</dbReference>
<dbReference type="Gene3D" id="3.30.565.10">
    <property type="entry name" value="Histidine kinase-like ATPase, C-terminal domain"/>
    <property type="match status" value="1"/>
</dbReference>
<accession>A0ABY5E6C9</accession>
<dbReference type="EMBL" id="CP100595">
    <property type="protein sequence ID" value="UTJ07059.1"/>
    <property type="molecule type" value="Genomic_DNA"/>
</dbReference>
<dbReference type="PROSITE" id="PS50112">
    <property type="entry name" value="PAS"/>
    <property type="match status" value="1"/>
</dbReference>
<dbReference type="Proteomes" id="UP001060012">
    <property type="component" value="Chromosome"/>
</dbReference>
<dbReference type="PANTHER" id="PTHR45569:SF1">
    <property type="entry name" value="SENSOR PROTEIN KDPD"/>
    <property type="match status" value="1"/>
</dbReference>
<dbReference type="Gene3D" id="3.30.450.20">
    <property type="entry name" value="PAS domain"/>
    <property type="match status" value="1"/>
</dbReference>
<organism evidence="3 4">
    <name type="scientific">Arcobacter roscoffensis</name>
    <dbReference type="NCBI Taxonomy" id="2961520"/>
    <lineage>
        <taxon>Bacteria</taxon>
        <taxon>Pseudomonadati</taxon>
        <taxon>Campylobacterota</taxon>
        <taxon>Epsilonproteobacteria</taxon>
        <taxon>Campylobacterales</taxon>
        <taxon>Arcobacteraceae</taxon>
        <taxon>Arcobacter</taxon>
    </lineage>
</organism>
<feature type="domain" description="PAS" evidence="2">
    <location>
        <begin position="323"/>
        <end position="395"/>
    </location>
</feature>
<feature type="transmembrane region" description="Helical" evidence="1">
    <location>
        <begin position="290"/>
        <end position="311"/>
    </location>
</feature>
<keyword evidence="4" id="KW-1185">Reference proteome</keyword>
<feature type="transmembrane region" description="Helical" evidence="1">
    <location>
        <begin position="6"/>
        <end position="25"/>
    </location>
</feature>
<dbReference type="InterPro" id="IPR052023">
    <property type="entry name" value="Histidine_kinase_KdpD"/>
</dbReference>
<dbReference type="InterPro" id="IPR013655">
    <property type="entry name" value="PAS_fold_3"/>
</dbReference>
<dbReference type="InterPro" id="IPR036890">
    <property type="entry name" value="HATPase_C_sf"/>
</dbReference>
<proteinExistence type="predicted"/>
<gene>
    <name evidence="3" type="ORF">NJU99_02890</name>
</gene>
<dbReference type="PANTHER" id="PTHR45569">
    <property type="entry name" value="SENSOR PROTEIN KDPD"/>
    <property type="match status" value="1"/>
</dbReference>
<dbReference type="Gene3D" id="1.10.287.130">
    <property type="match status" value="1"/>
</dbReference>